<dbReference type="AlphaFoldDB" id="A0A0G1H4C8"/>
<dbReference type="InterPro" id="IPR011130">
    <property type="entry name" value="SecA_preprotein_X-link_dom"/>
</dbReference>
<dbReference type="Pfam" id="PF07517">
    <property type="entry name" value="SecA_DEAD"/>
    <property type="match status" value="1"/>
</dbReference>
<dbReference type="InterPro" id="IPR014018">
    <property type="entry name" value="SecA_motor_DEAD"/>
</dbReference>
<evidence type="ECO:0000256" key="10">
    <source>
        <dbReference type="ARBA" id="ARBA00022840"/>
    </source>
</evidence>
<dbReference type="Proteomes" id="UP000034736">
    <property type="component" value="Unassembled WGS sequence"/>
</dbReference>
<dbReference type="NCBIfam" id="NF009538">
    <property type="entry name" value="PRK12904.1"/>
    <property type="match status" value="1"/>
</dbReference>
<keyword evidence="8 15" id="KW-0547">Nucleotide-binding</keyword>
<dbReference type="PANTHER" id="PTHR30612:SF0">
    <property type="entry name" value="CHLOROPLAST PROTEIN-TRANSPORTING ATPASE"/>
    <property type="match status" value="1"/>
</dbReference>
<dbReference type="PROSITE" id="PS01312">
    <property type="entry name" value="SECA"/>
    <property type="match status" value="1"/>
</dbReference>
<evidence type="ECO:0000313" key="21">
    <source>
        <dbReference type="EMBL" id="KKT41595.1"/>
    </source>
</evidence>
<dbReference type="GO" id="GO:0005524">
    <property type="term" value="F:ATP binding"/>
    <property type="evidence" value="ECO:0007669"/>
    <property type="project" value="UniProtKB-UniRule"/>
</dbReference>
<proteinExistence type="inferred from homology"/>
<feature type="domain" description="Helicase C-terminal" evidence="19">
    <location>
        <begin position="488"/>
        <end position="666"/>
    </location>
</feature>
<dbReference type="SMART" id="SM00958">
    <property type="entry name" value="SecA_PP_bind"/>
    <property type="match status" value="1"/>
</dbReference>
<comment type="subcellular location">
    <subcellularLocation>
        <location evidence="15">Cell membrane</location>
        <topology evidence="15">Peripheral membrane protein</topology>
        <orientation evidence="15">Cytoplasmic side</orientation>
    </subcellularLocation>
    <subcellularLocation>
        <location evidence="15">Cytoplasm</location>
    </subcellularLocation>
    <subcellularLocation>
        <location evidence="2">Membrane</location>
        <topology evidence="2">Peripheral membrane protein</topology>
    </subcellularLocation>
    <text evidence="15">Distribution is 50-50.</text>
</comment>
<dbReference type="InterPro" id="IPR004027">
    <property type="entry name" value="SEC_C_motif"/>
</dbReference>
<keyword evidence="10 15" id="KW-0067">ATP-binding</keyword>
<feature type="domain" description="Helicase ATP-binding" evidence="18">
    <location>
        <begin position="126"/>
        <end position="316"/>
    </location>
</feature>
<evidence type="ECO:0000256" key="15">
    <source>
        <dbReference type="HAMAP-Rule" id="MF_01382"/>
    </source>
</evidence>
<comment type="subunit">
    <text evidence="15">Monomer and homodimer. Part of the essential Sec protein translocation apparatus which comprises SecA, SecYEG and auxiliary proteins SecDF. Other proteins may also be involved.</text>
</comment>
<keyword evidence="12 15" id="KW-1278">Translocase</keyword>
<dbReference type="GO" id="GO:0065002">
    <property type="term" value="P:intracellular protein transmembrane transport"/>
    <property type="evidence" value="ECO:0007669"/>
    <property type="project" value="UniProtKB-UniRule"/>
</dbReference>
<evidence type="ECO:0000313" key="22">
    <source>
        <dbReference type="Proteomes" id="UP000034736"/>
    </source>
</evidence>
<dbReference type="Gene3D" id="1.10.3060.10">
    <property type="entry name" value="Helical scaffold and wing domains of SecA"/>
    <property type="match status" value="1"/>
</dbReference>
<keyword evidence="4 15" id="KW-0813">Transport</keyword>
<evidence type="ECO:0000256" key="9">
    <source>
        <dbReference type="ARBA" id="ARBA00022833"/>
    </source>
</evidence>
<organism evidence="21 22">
    <name type="scientific">Candidatus Giovannonibacteria bacterium GW2011_GWA2_44_13b</name>
    <dbReference type="NCBI Taxonomy" id="1618647"/>
    <lineage>
        <taxon>Bacteria</taxon>
        <taxon>Candidatus Giovannoniibacteriota</taxon>
    </lineage>
</organism>
<dbReference type="STRING" id="1618647.UW30_C0006G0022"/>
<evidence type="ECO:0000256" key="16">
    <source>
        <dbReference type="RuleBase" id="RU003874"/>
    </source>
</evidence>
<dbReference type="PRINTS" id="PR00906">
    <property type="entry name" value="SECA"/>
</dbReference>
<evidence type="ECO:0000256" key="14">
    <source>
        <dbReference type="ARBA" id="ARBA00023136"/>
    </source>
</evidence>
<evidence type="ECO:0000256" key="3">
    <source>
        <dbReference type="ARBA" id="ARBA00007650"/>
    </source>
</evidence>
<evidence type="ECO:0000259" key="19">
    <source>
        <dbReference type="PROSITE" id="PS51194"/>
    </source>
</evidence>
<dbReference type="SUPFAM" id="SSF52540">
    <property type="entry name" value="P-loop containing nucleoside triphosphate hydrolases"/>
    <property type="match status" value="2"/>
</dbReference>
<dbReference type="FunFam" id="3.90.1440.10:FF:000002">
    <property type="entry name" value="Protein translocase subunit SecA"/>
    <property type="match status" value="1"/>
</dbReference>
<dbReference type="Pfam" id="PF02810">
    <property type="entry name" value="SEC-C"/>
    <property type="match status" value="1"/>
</dbReference>
<evidence type="ECO:0000256" key="2">
    <source>
        <dbReference type="ARBA" id="ARBA00004170"/>
    </source>
</evidence>
<dbReference type="PATRIC" id="fig|1618647.3.peg.339"/>
<dbReference type="GO" id="GO:0008564">
    <property type="term" value="F:protein-exporting ATPase activity"/>
    <property type="evidence" value="ECO:0007669"/>
    <property type="project" value="UniProtKB-EC"/>
</dbReference>
<keyword evidence="5 15" id="KW-1003">Cell membrane</keyword>
<accession>A0A0G1H4C8</accession>
<dbReference type="InterPro" id="IPR014001">
    <property type="entry name" value="Helicase_ATP-bd"/>
</dbReference>
<dbReference type="Pfam" id="PF01043">
    <property type="entry name" value="SecA_PP_bind"/>
    <property type="match status" value="1"/>
</dbReference>
<dbReference type="EC" id="7.4.2.8" evidence="15"/>
<dbReference type="Pfam" id="PF21090">
    <property type="entry name" value="P-loop_SecA"/>
    <property type="match status" value="2"/>
</dbReference>
<dbReference type="InterPro" id="IPR001650">
    <property type="entry name" value="Helicase_C-like"/>
</dbReference>
<dbReference type="GO" id="GO:0005886">
    <property type="term" value="C:plasma membrane"/>
    <property type="evidence" value="ECO:0007669"/>
    <property type="project" value="UniProtKB-SubCell"/>
</dbReference>
<gene>
    <name evidence="15" type="primary">secA</name>
    <name evidence="21" type="ORF">UW30_C0006G0022</name>
</gene>
<evidence type="ECO:0000256" key="6">
    <source>
        <dbReference type="ARBA" id="ARBA00022490"/>
    </source>
</evidence>
<evidence type="ECO:0000256" key="17">
    <source>
        <dbReference type="SAM" id="MobiDB-lite"/>
    </source>
</evidence>
<dbReference type="Gene3D" id="3.90.1440.10">
    <property type="entry name" value="SecA, preprotein cross-linking domain"/>
    <property type="match status" value="1"/>
</dbReference>
<dbReference type="GO" id="GO:0043952">
    <property type="term" value="P:protein transport by the Sec complex"/>
    <property type="evidence" value="ECO:0007669"/>
    <property type="project" value="TreeGrafter"/>
</dbReference>
<dbReference type="NCBIfam" id="TIGR00963">
    <property type="entry name" value="secA"/>
    <property type="match status" value="1"/>
</dbReference>
<dbReference type="InterPro" id="IPR036266">
    <property type="entry name" value="SecA_Wing/Scaffold_sf"/>
</dbReference>
<feature type="region of interest" description="Disordered" evidence="17">
    <location>
        <begin position="874"/>
        <end position="904"/>
    </location>
</feature>
<sequence>MSFFGKLFGGLGSNEGVIEELRPIAEQINALEPAFAKLSDEELKNKTAEFRKRLGITHPLTPSLILSEGEDGLSPSLKIRGARGVMNDAEETESETLDDILPEAFAAVREAAKRTLKQRHFDSQLIGGIVLHRGQIAEMKTGEGKTLVATLPAYLNALTGKGVHLVTVNDYLSRRDATWMGQIYNALGLSVGALNHEASYLYDASAVSATDDKKEDTLGAFKVVHEFLRPCSRSEAYGADITYGTNNEYGFDYLRDNMVYVPSQLSQRQGSHHFAIVDEVDSILIDEARTPLIISAPDTESGELYKTFAKIAPRLKEGADYNVDEKMKAVSITEEGIEKVENILGVKDIYTEKGIKYVHHLEQALRAQALFFLDKDYVVKSGEVIIVDEFTGRLMPGRRWSEGLHQAIEAKEGVVVQKESRTLATITFQNYFRLYEKLAGMTGTAQTSAEEFHKVYKLEVVSVPTNRPMQRKDLPDKIFQSEKGKFTAIAREVKAMHEKGQPVLIGTVSIEKNERLAAMLGREGIPHKILNAKNHEAEAEIIAQAGRLGGVTVATNMAGRGVDIILGGNPPVAEEAEKVRQAGGLAVIGTERHEARRIDNQLRGRAGRQGDPGASQFYVSMEDELMRIFGSDRIKNMMGRFGIPEDEALENKMVSNAIESAQEKIEGYNFDSRKHVLEYDDVMNKQRKAIYGRRFEILFAEAPAIEEKAKNILKDVLAKIVEVHTISELTEEWSREEIEENLKAIFGDISAIHEAFHKVEAREELLDLLNEHLEAVFSEKKTTVNGFAEAVRMMMLRAIDVLWMEHLEAMEYMRGSVRLRAYGQRDPLIEYKNEGAKMFQQLGGHINAYIANLIFKIGPSAGMSATPVQNQGLKLNLNTSNGEKPASARNSGEIGRNDPCPCGSGKKFKRCHGA</sequence>
<reference evidence="21 22" key="1">
    <citation type="journal article" date="2015" name="Nature">
        <title>rRNA introns, odd ribosomes, and small enigmatic genomes across a large radiation of phyla.</title>
        <authorList>
            <person name="Brown C.T."/>
            <person name="Hug L.A."/>
            <person name="Thomas B.C."/>
            <person name="Sharon I."/>
            <person name="Castelle C.J."/>
            <person name="Singh A."/>
            <person name="Wilkins M.J."/>
            <person name="Williams K.H."/>
            <person name="Banfield J.F."/>
        </authorList>
    </citation>
    <scope>NUCLEOTIDE SEQUENCE [LARGE SCALE GENOMIC DNA]</scope>
</reference>
<comment type="caution">
    <text evidence="21">The sequence shown here is derived from an EMBL/GenBank/DDBJ whole genome shotgun (WGS) entry which is preliminary data.</text>
</comment>
<keyword evidence="13 15" id="KW-0811">Translocation</keyword>
<dbReference type="PROSITE" id="PS51192">
    <property type="entry name" value="HELICASE_ATP_BIND_1"/>
    <property type="match status" value="1"/>
</dbReference>
<evidence type="ECO:0000259" key="20">
    <source>
        <dbReference type="PROSITE" id="PS51196"/>
    </source>
</evidence>
<evidence type="ECO:0000256" key="11">
    <source>
        <dbReference type="ARBA" id="ARBA00022927"/>
    </source>
</evidence>
<comment type="function">
    <text evidence="15">Part of the Sec protein translocase complex. Interacts with the SecYEG preprotein conducting channel. Has a central role in coupling the hydrolysis of ATP to the transfer of proteins into and across the cell membrane, serving as an ATP-driven molecular motor driving the stepwise translocation of polypeptide chains across the membrane.</text>
</comment>
<dbReference type="InterPro" id="IPR011116">
    <property type="entry name" value="SecA_Wing/Scaffold"/>
</dbReference>
<feature type="binding site" evidence="15">
    <location>
        <begin position="142"/>
        <end position="146"/>
    </location>
    <ligand>
        <name>ATP</name>
        <dbReference type="ChEBI" id="CHEBI:30616"/>
    </ligand>
</feature>
<keyword evidence="7" id="KW-0479">Metal-binding</keyword>
<dbReference type="InterPro" id="IPR020937">
    <property type="entry name" value="SecA_CS"/>
</dbReference>
<evidence type="ECO:0000256" key="4">
    <source>
        <dbReference type="ARBA" id="ARBA00022448"/>
    </source>
</evidence>
<dbReference type="InterPro" id="IPR044722">
    <property type="entry name" value="SecA_SF2_C"/>
</dbReference>
<dbReference type="GO" id="GO:0031522">
    <property type="term" value="C:cell envelope Sec protein transport complex"/>
    <property type="evidence" value="ECO:0007669"/>
    <property type="project" value="TreeGrafter"/>
</dbReference>
<dbReference type="FunFam" id="3.40.50.300:FF:000429">
    <property type="entry name" value="Preprotein translocase subunit SecA"/>
    <property type="match status" value="1"/>
</dbReference>
<dbReference type="PANTHER" id="PTHR30612">
    <property type="entry name" value="SECA INNER MEMBRANE COMPONENT OF SEC PROTEIN SECRETION SYSTEM"/>
    <property type="match status" value="1"/>
</dbReference>
<evidence type="ECO:0000256" key="1">
    <source>
        <dbReference type="ARBA" id="ARBA00001947"/>
    </source>
</evidence>
<keyword evidence="9" id="KW-0862">Zinc</keyword>
<dbReference type="Gene3D" id="3.10.450.50">
    <property type="match status" value="1"/>
</dbReference>
<dbReference type="InterPro" id="IPR036670">
    <property type="entry name" value="SecA_X-link_sf"/>
</dbReference>
<dbReference type="GO" id="GO:0046872">
    <property type="term" value="F:metal ion binding"/>
    <property type="evidence" value="ECO:0007669"/>
    <property type="project" value="UniProtKB-KW"/>
</dbReference>
<dbReference type="CDD" id="cd18803">
    <property type="entry name" value="SF2_C_secA"/>
    <property type="match status" value="1"/>
</dbReference>
<dbReference type="Pfam" id="PF07516">
    <property type="entry name" value="SecA_SW"/>
    <property type="match status" value="1"/>
</dbReference>
<dbReference type="PROSITE" id="PS51194">
    <property type="entry name" value="HELICASE_CTER"/>
    <property type="match status" value="1"/>
</dbReference>
<dbReference type="CDD" id="cd17928">
    <property type="entry name" value="DEXDc_SecA"/>
    <property type="match status" value="1"/>
</dbReference>
<evidence type="ECO:0000256" key="12">
    <source>
        <dbReference type="ARBA" id="ARBA00022967"/>
    </source>
</evidence>
<dbReference type="Gene3D" id="3.40.50.300">
    <property type="entry name" value="P-loop containing nucleotide triphosphate hydrolases"/>
    <property type="match status" value="3"/>
</dbReference>
<evidence type="ECO:0000256" key="13">
    <source>
        <dbReference type="ARBA" id="ARBA00023010"/>
    </source>
</evidence>
<evidence type="ECO:0000256" key="5">
    <source>
        <dbReference type="ARBA" id="ARBA00022475"/>
    </source>
</evidence>
<feature type="binding site" evidence="15">
    <location>
        <position position="563"/>
    </location>
    <ligand>
        <name>ATP</name>
        <dbReference type="ChEBI" id="CHEBI:30616"/>
    </ligand>
</feature>
<dbReference type="GO" id="GO:0006605">
    <property type="term" value="P:protein targeting"/>
    <property type="evidence" value="ECO:0007669"/>
    <property type="project" value="UniProtKB-UniRule"/>
</dbReference>
<dbReference type="PROSITE" id="PS51196">
    <property type="entry name" value="SECA_MOTOR_DEAD"/>
    <property type="match status" value="1"/>
</dbReference>
<dbReference type="InterPro" id="IPR011115">
    <property type="entry name" value="SecA_DEAD"/>
</dbReference>
<feature type="binding site" evidence="15">
    <location>
        <position position="124"/>
    </location>
    <ligand>
        <name>ATP</name>
        <dbReference type="ChEBI" id="CHEBI:30616"/>
    </ligand>
</feature>
<dbReference type="GO" id="GO:0017038">
    <property type="term" value="P:protein import"/>
    <property type="evidence" value="ECO:0007669"/>
    <property type="project" value="InterPro"/>
</dbReference>
<feature type="domain" description="SecA family profile" evidence="20">
    <location>
        <begin position="1"/>
        <end position="650"/>
    </location>
</feature>
<evidence type="ECO:0000256" key="7">
    <source>
        <dbReference type="ARBA" id="ARBA00022723"/>
    </source>
</evidence>
<keyword evidence="11 15" id="KW-0653">Protein transport</keyword>
<dbReference type="GO" id="GO:0005829">
    <property type="term" value="C:cytosol"/>
    <property type="evidence" value="ECO:0007669"/>
    <property type="project" value="TreeGrafter"/>
</dbReference>
<keyword evidence="14 15" id="KW-0472">Membrane</keyword>
<dbReference type="SUPFAM" id="SSF81886">
    <property type="entry name" value="Helical scaffold and wing domains of SecA"/>
    <property type="match status" value="1"/>
</dbReference>
<dbReference type="HAMAP" id="MF_01382">
    <property type="entry name" value="SecA"/>
    <property type="match status" value="1"/>
</dbReference>
<comment type="catalytic activity">
    <reaction evidence="15">
        <text>ATP + H2O + cellular proteinSide 1 = ADP + phosphate + cellular proteinSide 2.</text>
        <dbReference type="EC" id="7.4.2.8"/>
    </reaction>
</comment>
<comment type="cofactor">
    <cofactor evidence="1">
        <name>Zn(2+)</name>
        <dbReference type="ChEBI" id="CHEBI:29105"/>
    </cofactor>
</comment>
<name>A0A0G1H4C8_9BACT</name>
<keyword evidence="6 15" id="KW-0963">Cytoplasm</keyword>
<dbReference type="SMART" id="SM00957">
    <property type="entry name" value="SecA_DEAD"/>
    <property type="match status" value="1"/>
</dbReference>
<evidence type="ECO:0000256" key="8">
    <source>
        <dbReference type="ARBA" id="ARBA00022741"/>
    </source>
</evidence>
<evidence type="ECO:0000259" key="18">
    <source>
        <dbReference type="PROSITE" id="PS51192"/>
    </source>
</evidence>
<dbReference type="InterPro" id="IPR000185">
    <property type="entry name" value="SecA"/>
</dbReference>
<comment type="similarity">
    <text evidence="3 15 16">Belongs to the SecA family.</text>
</comment>
<dbReference type="EMBL" id="LCHU01000006">
    <property type="protein sequence ID" value="KKT41595.1"/>
    <property type="molecule type" value="Genomic_DNA"/>
</dbReference>
<dbReference type="InterPro" id="IPR027417">
    <property type="entry name" value="P-loop_NTPase"/>
</dbReference>
<dbReference type="SUPFAM" id="SSF81767">
    <property type="entry name" value="Pre-protein crosslinking domain of SecA"/>
    <property type="match status" value="1"/>
</dbReference>
<dbReference type="NCBIfam" id="NF006630">
    <property type="entry name" value="PRK09200.1"/>
    <property type="match status" value="1"/>
</dbReference>
<protein>
    <recommendedName>
        <fullName evidence="15 16">Protein translocase subunit SecA</fullName>
        <ecNumber evidence="15">7.4.2.8</ecNumber>
    </recommendedName>
</protein>